<dbReference type="InterPro" id="IPR050400">
    <property type="entry name" value="Bact_Cytoskel_RodZ"/>
</dbReference>
<dbReference type="InterPro" id="IPR010982">
    <property type="entry name" value="Lambda_DNA-bd_dom_sf"/>
</dbReference>
<protein>
    <submittedName>
        <fullName evidence="4">XRE family transcriptional regulator</fullName>
    </submittedName>
</protein>
<dbReference type="PATRIC" id="fig|106634.4.peg.1003"/>
<proteinExistence type="predicted"/>
<sequence>MSDPRDKEPGLGRVEDVDDSTNNVASLRTEGSDPDPEPSFSAAHGLTTRDHPEASGPEAPRGEDEPGASLRRAREAAGLDTATLASRIHLGRGTLEDLEANRFHHMPPAYVRGYLRSCARELGVAADPWIQSFESHGMVDPELRAVATPSARDRQRRRGRGIYWLALLLAVILLGLGVYAWSERTDTPGWPSLNLGEARDAVPSLADFQTPDDAEGRSPSTAGSTDPEPATPAPEALPEGTQPEPAGAEGSAGAPEASSESTVLAEALTERLAVPEEPVTPEPPVRAESAAPLDASPVIETSGEGSVAGEGAQLVLEFGETSWVEIRDAADEVVLTGVLSSGDREEIRLDLPGRVILGNASGVSLTLDGEPVDVETHIRSDRTARFDLEG</sequence>
<feature type="region of interest" description="Disordered" evidence="1">
    <location>
        <begin position="207"/>
        <end position="263"/>
    </location>
</feature>
<feature type="compositionally biased region" description="Low complexity" evidence="1">
    <location>
        <begin position="233"/>
        <end position="261"/>
    </location>
</feature>
<name>A0A0G3G2Z3_9GAMM</name>
<evidence type="ECO:0000256" key="2">
    <source>
        <dbReference type="SAM" id="Phobius"/>
    </source>
</evidence>
<dbReference type="Pfam" id="PF13413">
    <property type="entry name" value="HTH_25"/>
    <property type="match status" value="1"/>
</dbReference>
<evidence type="ECO:0000256" key="1">
    <source>
        <dbReference type="SAM" id="MobiDB-lite"/>
    </source>
</evidence>
<evidence type="ECO:0000313" key="5">
    <source>
        <dbReference type="Proteomes" id="UP000064201"/>
    </source>
</evidence>
<dbReference type="Pfam" id="PF13464">
    <property type="entry name" value="RodZ_C"/>
    <property type="match status" value="1"/>
</dbReference>
<dbReference type="CDD" id="cd00093">
    <property type="entry name" value="HTH_XRE"/>
    <property type="match status" value="1"/>
</dbReference>
<dbReference type="OrthoDB" id="9790252at2"/>
<accession>A0A0G3G2Z3</accession>
<dbReference type="AlphaFoldDB" id="A0A0G3G2Z3"/>
<feature type="region of interest" description="Disordered" evidence="1">
    <location>
        <begin position="1"/>
        <end position="76"/>
    </location>
</feature>
<evidence type="ECO:0000259" key="3">
    <source>
        <dbReference type="Pfam" id="PF13464"/>
    </source>
</evidence>
<keyword evidence="5" id="KW-1185">Reference proteome</keyword>
<dbReference type="InterPro" id="IPR025194">
    <property type="entry name" value="RodZ-like_C"/>
</dbReference>
<feature type="transmembrane region" description="Helical" evidence="2">
    <location>
        <begin position="162"/>
        <end position="181"/>
    </location>
</feature>
<dbReference type="Gene3D" id="1.10.260.40">
    <property type="entry name" value="lambda repressor-like DNA-binding domains"/>
    <property type="match status" value="1"/>
</dbReference>
<dbReference type="EMBL" id="CP011367">
    <property type="protein sequence ID" value="AKJ94754.1"/>
    <property type="molecule type" value="Genomic_DNA"/>
</dbReference>
<dbReference type="InterPro" id="IPR001387">
    <property type="entry name" value="Cro/C1-type_HTH"/>
</dbReference>
<evidence type="ECO:0000313" key="4">
    <source>
        <dbReference type="EMBL" id="AKJ94754.1"/>
    </source>
</evidence>
<keyword evidence="2" id="KW-1133">Transmembrane helix</keyword>
<reference evidence="4 5" key="1">
    <citation type="submission" date="2015-04" db="EMBL/GenBank/DDBJ databases">
        <title>Complete Sequence for the Genome of the Thioalkalivibrio versutus D301.</title>
        <authorList>
            <person name="Mu T."/>
            <person name="Zhou J."/>
            <person name="Xu X."/>
        </authorList>
    </citation>
    <scope>NUCLEOTIDE SEQUENCE [LARGE SCALE GENOMIC DNA]</scope>
    <source>
        <strain evidence="4 5">D301</strain>
    </source>
</reference>
<feature type="compositionally biased region" description="Basic and acidic residues" evidence="1">
    <location>
        <begin position="1"/>
        <end position="15"/>
    </location>
</feature>
<organism evidence="4 5">
    <name type="scientific">Thioalkalivibrio versutus</name>
    <dbReference type="NCBI Taxonomy" id="106634"/>
    <lineage>
        <taxon>Bacteria</taxon>
        <taxon>Pseudomonadati</taxon>
        <taxon>Pseudomonadota</taxon>
        <taxon>Gammaproteobacteria</taxon>
        <taxon>Chromatiales</taxon>
        <taxon>Ectothiorhodospiraceae</taxon>
        <taxon>Thioalkalivibrio</taxon>
    </lineage>
</organism>
<keyword evidence="2" id="KW-0472">Membrane</keyword>
<dbReference type="GO" id="GO:0003677">
    <property type="term" value="F:DNA binding"/>
    <property type="evidence" value="ECO:0007669"/>
    <property type="project" value="InterPro"/>
</dbReference>
<dbReference type="Proteomes" id="UP000064201">
    <property type="component" value="Chromosome"/>
</dbReference>
<dbReference type="RefSeq" id="WP_018939090.1">
    <property type="nucleotide sequence ID" value="NZ_CP011367.1"/>
</dbReference>
<dbReference type="PANTHER" id="PTHR34475">
    <property type="match status" value="1"/>
</dbReference>
<dbReference type="KEGG" id="tvr:TVD_04925"/>
<feature type="domain" description="Cytoskeleton protein RodZ-like C-terminal" evidence="3">
    <location>
        <begin position="315"/>
        <end position="386"/>
    </location>
</feature>
<dbReference type="PANTHER" id="PTHR34475:SF1">
    <property type="entry name" value="CYTOSKELETON PROTEIN RODZ"/>
    <property type="match status" value="1"/>
</dbReference>
<gene>
    <name evidence="4" type="ORF">TVD_04925</name>
</gene>
<keyword evidence="2" id="KW-0812">Transmembrane</keyword>
<dbReference type="STRING" id="106634.TVD_04925"/>